<dbReference type="PROSITE" id="PS51294">
    <property type="entry name" value="HTH_MYB"/>
    <property type="match status" value="2"/>
</dbReference>
<feature type="domain" description="HTH myb-type" evidence="8">
    <location>
        <begin position="153"/>
        <end position="203"/>
    </location>
</feature>
<dbReference type="GO" id="GO:0019185">
    <property type="term" value="C:snRNA-activating protein complex"/>
    <property type="evidence" value="ECO:0007669"/>
    <property type="project" value="TreeGrafter"/>
</dbReference>
<keyword evidence="3" id="KW-0238">DNA-binding</keyword>
<dbReference type="InterPro" id="IPR009057">
    <property type="entry name" value="Homeodomain-like_sf"/>
</dbReference>
<dbReference type="GO" id="GO:0001006">
    <property type="term" value="F:RNA polymerase III type 3 promoter sequence-specific DNA binding"/>
    <property type="evidence" value="ECO:0007669"/>
    <property type="project" value="TreeGrafter"/>
</dbReference>
<keyword evidence="5" id="KW-0539">Nucleus</keyword>
<dbReference type="Pfam" id="PF13921">
    <property type="entry name" value="Myb_DNA-bind_6"/>
    <property type="match status" value="1"/>
</dbReference>
<feature type="domain" description="Myb-like" evidence="7">
    <location>
        <begin position="97"/>
        <end position="148"/>
    </location>
</feature>
<gene>
    <name evidence="10" type="primary">Aste57867_12036</name>
    <name evidence="9" type="ORF">As57867_011991</name>
    <name evidence="10" type="ORF">ASTE57867_12036</name>
</gene>
<dbReference type="CDD" id="cd00167">
    <property type="entry name" value="SANT"/>
    <property type="match status" value="2"/>
</dbReference>
<evidence type="ECO:0000259" key="8">
    <source>
        <dbReference type="PROSITE" id="PS51294"/>
    </source>
</evidence>
<dbReference type="OrthoDB" id="2143914at2759"/>
<dbReference type="Proteomes" id="UP000332933">
    <property type="component" value="Unassembled WGS sequence"/>
</dbReference>
<feature type="domain" description="Myb-like" evidence="7">
    <location>
        <begin position="149"/>
        <end position="199"/>
    </location>
</feature>
<evidence type="ECO:0000256" key="4">
    <source>
        <dbReference type="ARBA" id="ARBA00023163"/>
    </source>
</evidence>
<reference evidence="9" key="2">
    <citation type="submission" date="2019-06" db="EMBL/GenBank/DDBJ databases">
        <title>Genomics analysis of Aphanomyces spp. identifies a new class of oomycete effector associated with host adaptation.</title>
        <authorList>
            <person name="Gaulin E."/>
        </authorList>
    </citation>
    <scope>NUCLEOTIDE SEQUENCE</scope>
    <source>
        <strain evidence="9">CBS 578.67</strain>
    </source>
</reference>
<feature type="domain" description="HTH myb-type" evidence="8">
    <location>
        <begin position="98"/>
        <end position="152"/>
    </location>
</feature>
<dbReference type="GO" id="GO:0000978">
    <property type="term" value="F:RNA polymerase II cis-regulatory region sequence-specific DNA binding"/>
    <property type="evidence" value="ECO:0007669"/>
    <property type="project" value="TreeGrafter"/>
</dbReference>
<name>A0A485KUI4_9STRA</name>
<dbReference type="EMBL" id="CAADRA010005357">
    <property type="protein sequence ID" value="VFT88891.1"/>
    <property type="molecule type" value="Genomic_DNA"/>
</dbReference>
<keyword evidence="2" id="KW-0805">Transcription regulation</keyword>
<dbReference type="PANTHER" id="PTHR46621:SF1">
    <property type="entry name" value="SNRNA-ACTIVATING PROTEIN COMPLEX SUBUNIT 4"/>
    <property type="match status" value="1"/>
</dbReference>
<proteinExistence type="predicted"/>
<keyword evidence="1" id="KW-0677">Repeat</keyword>
<protein>
    <submittedName>
        <fullName evidence="10">Aste57867_12036 protein</fullName>
    </submittedName>
</protein>
<evidence type="ECO:0000256" key="6">
    <source>
        <dbReference type="SAM" id="MobiDB-lite"/>
    </source>
</evidence>
<feature type="compositionally biased region" description="Basic and acidic residues" evidence="6">
    <location>
        <begin position="26"/>
        <end position="36"/>
    </location>
</feature>
<dbReference type="SMART" id="SM00717">
    <property type="entry name" value="SANT"/>
    <property type="match status" value="2"/>
</dbReference>
<feature type="compositionally biased region" description="Polar residues" evidence="6">
    <location>
        <begin position="40"/>
        <end position="53"/>
    </location>
</feature>
<accession>A0A485KUI4</accession>
<dbReference type="PROSITE" id="PS50090">
    <property type="entry name" value="MYB_LIKE"/>
    <property type="match status" value="2"/>
</dbReference>
<organism evidence="10 11">
    <name type="scientific">Aphanomyces stellatus</name>
    <dbReference type="NCBI Taxonomy" id="120398"/>
    <lineage>
        <taxon>Eukaryota</taxon>
        <taxon>Sar</taxon>
        <taxon>Stramenopiles</taxon>
        <taxon>Oomycota</taxon>
        <taxon>Saprolegniomycetes</taxon>
        <taxon>Saprolegniales</taxon>
        <taxon>Verrucalvaceae</taxon>
        <taxon>Aphanomyces</taxon>
    </lineage>
</organism>
<dbReference type="Gene3D" id="1.10.10.60">
    <property type="entry name" value="Homeodomain-like"/>
    <property type="match status" value="2"/>
</dbReference>
<dbReference type="GO" id="GO:0042795">
    <property type="term" value="P:snRNA transcription by RNA polymerase II"/>
    <property type="evidence" value="ECO:0007669"/>
    <property type="project" value="TreeGrafter"/>
</dbReference>
<feature type="region of interest" description="Disordered" evidence="6">
    <location>
        <begin position="1"/>
        <end position="57"/>
    </location>
</feature>
<dbReference type="FunFam" id="1.10.10.60:FF:000010">
    <property type="entry name" value="Transcriptional activator Myb isoform A"/>
    <property type="match status" value="1"/>
</dbReference>
<dbReference type="InterPro" id="IPR017930">
    <property type="entry name" value="Myb_dom"/>
</dbReference>
<evidence type="ECO:0000256" key="3">
    <source>
        <dbReference type="ARBA" id="ARBA00023125"/>
    </source>
</evidence>
<evidence type="ECO:0000256" key="2">
    <source>
        <dbReference type="ARBA" id="ARBA00023015"/>
    </source>
</evidence>
<evidence type="ECO:0000313" key="11">
    <source>
        <dbReference type="Proteomes" id="UP000332933"/>
    </source>
</evidence>
<sequence>MSSTTKRGRPTDAPPDAFGPSAGQRTRQEPDSEDSAHANAGSNSRWTPEQAQDSWGGDSYADTVIAVGRSTPQSAIAEMVQDRNHAQCLQRWNKVLCPGLIKGHWAFHEDDLLVKLVLESTSVNWADISKRIEGRTAKQCRERWKNHLDPAINKGPYKSEEDMVLSAAYKELGNRWTQIAERLPGRTEDSVKMRWKVLHPNAKSKAKPGRPPLMAHAKASGGTSDAASSVGDAPSSVSGLDELIDDDGGDDVGETLAPSMDSEAALLMSRRASSMLDSFKSRDSSLLSFTSVHAEDWEIFRELVLSDHFAQAMPTAPREMVSVFDSFTDKSMTDDEFRRLVGVIERPEAIMDFIHETYASMGDDAAATEWATCQCGCGGAASQCQDVDDVTDRLLSSFKMPEPTPFETYGHHSHVQETSSLHAHVLGADDDEDDDDDAMLTAFRVPKRKQG</sequence>
<evidence type="ECO:0000256" key="5">
    <source>
        <dbReference type="ARBA" id="ARBA00023242"/>
    </source>
</evidence>
<keyword evidence="11" id="KW-1185">Reference proteome</keyword>
<evidence type="ECO:0000259" key="7">
    <source>
        <dbReference type="PROSITE" id="PS50090"/>
    </source>
</evidence>
<dbReference type="AlphaFoldDB" id="A0A485KUI4"/>
<reference evidence="10 11" key="1">
    <citation type="submission" date="2019-03" db="EMBL/GenBank/DDBJ databases">
        <authorList>
            <person name="Gaulin E."/>
            <person name="Dumas B."/>
        </authorList>
    </citation>
    <scope>NUCLEOTIDE SEQUENCE [LARGE SCALE GENOMIC DNA]</scope>
    <source>
        <strain evidence="10">CBS 568.67</strain>
    </source>
</reference>
<keyword evidence="4" id="KW-0804">Transcription</keyword>
<evidence type="ECO:0000313" key="10">
    <source>
        <dbReference type="EMBL" id="VFT88891.1"/>
    </source>
</evidence>
<dbReference type="GO" id="GO:0042796">
    <property type="term" value="P:snRNA transcription by RNA polymerase III"/>
    <property type="evidence" value="ECO:0007669"/>
    <property type="project" value="TreeGrafter"/>
</dbReference>
<dbReference type="InterPro" id="IPR051575">
    <property type="entry name" value="Myb-like_DNA-bd"/>
</dbReference>
<dbReference type="InterPro" id="IPR001005">
    <property type="entry name" value="SANT/Myb"/>
</dbReference>
<dbReference type="PANTHER" id="PTHR46621">
    <property type="entry name" value="SNRNA-ACTIVATING PROTEIN COMPLEX SUBUNIT 4"/>
    <property type="match status" value="1"/>
</dbReference>
<dbReference type="SUPFAM" id="SSF46689">
    <property type="entry name" value="Homeodomain-like"/>
    <property type="match status" value="1"/>
</dbReference>
<feature type="compositionally biased region" description="Acidic residues" evidence="6">
    <location>
        <begin position="242"/>
        <end position="253"/>
    </location>
</feature>
<dbReference type="EMBL" id="VJMH01005336">
    <property type="protein sequence ID" value="KAF0697264.1"/>
    <property type="molecule type" value="Genomic_DNA"/>
</dbReference>
<evidence type="ECO:0000256" key="1">
    <source>
        <dbReference type="ARBA" id="ARBA00022737"/>
    </source>
</evidence>
<evidence type="ECO:0000313" key="9">
    <source>
        <dbReference type="EMBL" id="KAF0697264.1"/>
    </source>
</evidence>
<feature type="region of interest" description="Disordered" evidence="6">
    <location>
        <begin position="201"/>
        <end position="256"/>
    </location>
</feature>